<protein>
    <recommendedName>
        <fullName evidence="7">Zinc finger PHD-type domain-containing protein</fullName>
    </recommendedName>
</protein>
<dbReference type="PANTHER" id="PTHR33304">
    <property type="match status" value="1"/>
</dbReference>
<dbReference type="InterPro" id="IPR049914">
    <property type="entry name" value="PHD1-3/5-6"/>
</dbReference>
<keyword evidence="5" id="KW-0804">Transcription</keyword>
<dbReference type="InterPro" id="IPR056280">
    <property type="entry name" value="AIPP2-like_SPOC"/>
</dbReference>
<dbReference type="InterPro" id="IPR001965">
    <property type="entry name" value="Znf_PHD"/>
</dbReference>
<dbReference type="OMA" id="PESSHYW"/>
<dbReference type="GO" id="GO:0140566">
    <property type="term" value="F:histone reader activity"/>
    <property type="evidence" value="ECO:0007669"/>
    <property type="project" value="InterPro"/>
</dbReference>
<accession>A0A4U6VHG6</accession>
<proteinExistence type="predicted"/>
<dbReference type="EMBL" id="CM016554">
    <property type="protein sequence ID" value="TKW28242.1"/>
    <property type="molecule type" value="Genomic_DNA"/>
</dbReference>
<dbReference type="AlphaFoldDB" id="A0A4U6VHG6"/>
<feature type="domain" description="Zinc finger PHD-type" evidence="7">
    <location>
        <begin position="234"/>
        <end position="280"/>
    </location>
</feature>
<feature type="region of interest" description="Disordered" evidence="6">
    <location>
        <begin position="432"/>
        <end position="456"/>
    </location>
</feature>
<dbReference type="Pfam" id="PF00628">
    <property type="entry name" value="PHD"/>
    <property type="match status" value="1"/>
</dbReference>
<evidence type="ECO:0000256" key="6">
    <source>
        <dbReference type="SAM" id="MobiDB-lite"/>
    </source>
</evidence>
<keyword evidence="3" id="KW-0862">Zinc</keyword>
<sequence>MTSSGDRSPELEEDVNVCDICGDVGVEDKLAICSRCNDGAEHTYCMKVKIEEVPVGEWLCEECQAEVQIEIEKKKLEISQAKAGTISSENDVEAEHVGNKKPNKAFKCNGTSSKSKELDARILETGRATIDNTSTSTSTPKVQDGVSCFGGSEAVNRDKSYRDCEQTSGERSTSFNLRSPDGERHSYEKCNYDVSCNFEVKDTSNVAAMNGQIKIQSEVNCDYVGHVSSNLVILCDVCGDVGKKKHLAVCSRCTDGAEHIYCMQVMVKEVPQWWLCETCQSEVQAEKKNNKLENSQVKIDASEGEPIEVKVNKPANGANTQSSSKDEVDAKYVGSGESKRRNHASLVGQNSPEPGGLTIEADSRKRVLLSRGCSFKFGTEKGNHSTSQVPLSLAPNAPKNRSQPHHGSLSMSVSFNSCKIPKVKQLLSEVPLKPKHSKEPSSSITKQVGPMSTLTTSSSFKRSNFCDIAHKAKTLIKPNSETRVLNPPTRQTMNTNRGTSIGCPSVSASMAALVPSPAESAFQHLTKGNNMVESSYVSIPYGQSSKTLGHKEVKKPLSAKAPGSITLSSETSVGILGSDAVQIPYPSHLDYKLNNPCLGLNAKHYDTVCAIIGRSVDSPTMPSDLANKALTFSSQHFPPGYEQLALTAPELNYIWQGGFELWRTGGSPELCDGFQAHLSCSASPKLLELAKKFPSKIQLEELPRDNVWPLQFQENCPTFDSIGLFFFARDIQSYENHYSKLVENIIKCDLALRGNIDTAELLIFASSTLSKNCQRWNMLIFLWGVLRVGTNNPLSLPLDTTKLSISAHQDKLLGSSDFNGVEVTLDVLATPVHCSDSTIHEEHHMISSTLEQFSRTSNCAHKRNVEMANWDDVTNEVLQRKKTKLDGRTSGKSSIQVK</sequence>
<dbReference type="GO" id="GO:0034244">
    <property type="term" value="P:negative regulation of transcription elongation by RNA polymerase II"/>
    <property type="evidence" value="ECO:0007669"/>
    <property type="project" value="InterPro"/>
</dbReference>
<dbReference type="PANTHER" id="PTHR33304:SF61">
    <property type="entry name" value="RING_FYVE_PHD ZINC FINGER SUPERFAMILY PROTEIN"/>
    <property type="match status" value="1"/>
</dbReference>
<evidence type="ECO:0000259" key="7">
    <source>
        <dbReference type="SMART" id="SM00249"/>
    </source>
</evidence>
<evidence type="ECO:0000256" key="4">
    <source>
        <dbReference type="ARBA" id="ARBA00023015"/>
    </source>
</evidence>
<dbReference type="Gramene" id="TKW28242">
    <property type="protein sequence ID" value="TKW28242"/>
    <property type="gene ID" value="SEVIR_3G321400v2"/>
</dbReference>
<evidence type="ECO:0000256" key="3">
    <source>
        <dbReference type="ARBA" id="ARBA00022833"/>
    </source>
</evidence>
<gene>
    <name evidence="8" type="ORF">SEVIR_3G321400v2</name>
</gene>
<keyword evidence="1" id="KW-0479">Metal-binding</keyword>
<keyword evidence="4" id="KW-0805">Transcription regulation</keyword>
<evidence type="ECO:0000313" key="9">
    <source>
        <dbReference type="Proteomes" id="UP000298652"/>
    </source>
</evidence>
<dbReference type="SMART" id="SM00249">
    <property type="entry name" value="PHD"/>
    <property type="match status" value="2"/>
</dbReference>
<keyword evidence="9" id="KW-1185">Reference proteome</keyword>
<feature type="compositionally biased region" description="Polar residues" evidence="6">
    <location>
        <begin position="440"/>
        <end position="456"/>
    </location>
</feature>
<dbReference type="Proteomes" id="UP000298652">
    <property type="component" value="Chromosome 3"/>
</dbReference>
<dbReference type="GO" id="GO:0008270">
    <property type="term" value="F:zinc ion binding"/>
    <property type="evidence" value="ECO:0007669"/>
    <property type="project" value="UniProtKB-KW"/>
</dbReference>
<feature type="domain" description="Zinc finger PHD-type" evidence="7">
    <location>
        <begin position="17"/>
        <end position="64"/>
    </location>
</feature>
<feature type="region of interest" description="Disordered" evidence="6">
    <location>
        <begin position="303"/>
        <end position="362"/>
    </location>
</feature>
<evidence type="ECO:0000256" key="1">
    <source>
        <dbReference type="ARBA" id="ARBA00022723"/>
    </source>
</evidence>
<organism evidence="8 9">
    <name type="scientific">Setaria viridis</name>
    <name type="common">Green bristlegrass</name>
    <name type="synonym">Setaria italica subsp. viridis</name>
    <dbReference type="NCBI Taxonomy" id="4556"/>
    <lineage>
        <taxon>Eukaryota</taxon>
        <taxon>Viridiplantae</taxon>
        <taxon>Streptophyta</taxon>
        <taxon>Embryophyta</taxon>
        <taxon>Tracheophyta</taxon>
        <taxon>Spermatophyta</taxon>
        <taxon>Magnoliopsida</taxon>
        <taxon>Liliopsida</taxon>
        <taxon>Poales</taxon>
        <taxon>Poaceae</taxon>
        <taxon>PACMAD clade</taxon>
        <taxon>Panicoideae</taxon>
        <taxon>Panicodae</taxon>
        <taxon>Paniceae</taxon>
        <taxon>Cenchrinae</taxon>
        <taxon>Setaria</taxon>
    </lineage>
</organism>
<evidence type="ECO:0000313" key="8">
    <source>
        <dbReference type="EMBL" id="TKW28242.1"/>
    </source>
</evidence>
<dbReference type="InterPro" id="IPR013083">
    <property type="entry name" value="Znf_RING/FYVE/PHD"/>
</dbReference>
<feature type="region of interest" description="Disordered" evidence="6">
    <location>
        <begin position="379"/>
        <end position="410"/>
    </location>
</feature>
<keyword evidence="2" id="KW-0863">Zinc-finger</keyword>
<dbReference type="Pfam" id="PF23121">
    <property type="entry name" value="SPOC_AIPP2"/>
    <property type="match status" value="1"/>
</dbReference>
<feature type="region of interest" description="Disordered" evidence="6">
    <location>
        <begin position="478"/>
        <end position="498"/>
    </location>
</feature>
<evidence type="ECO:0000256" key="2">
    <source>
        <dbReference type="ARBA" id="ARBA00022771"/>
    </source>
</evidence>
<evidence type="ECO:0000256" key="5">
    <source>
        <dbReference type="ARBA" id="ARBA00023163"/>
    </source>
</evidence>
<reference evidence="8" key="1">
    <citation type="submission" date="2019-03" db="EMBL/GenBank/DDBJ databases">
        <title>WGS assembly of Setaria viridis.</title>
        <authorList>
            <person name="Huang P."/>
            <person name="Jenkins J."/>
            <person name="Grimwood J."/>
            <person name="Barry K."/>
            <person name="Healey A."/>
            <person name="Mamidi S."/>
            <person name="Sreedasyam A."/>
            <person name="Shu S."/>
            <person name="Feldman M."/>
            <person name="Wu J."/>
            <person name="Yu Y."/>
            <person name="Chen C."/>
            <person name="Johnson J."/>
            <person name="Rokhsar D."/>
            <person name="Baxter I."/>
            <person name="Schmutz J."/>
            <person name="Brutnell T."/>
            <person name="Kellogg E."/>
        </authorList>
    </citation>
    <scope>NUCLEOTIDE SEQUENCE [LARGE SCALE GENOMIC DNA]</scope>
</reference>
<dbReference type="SUPFAM" id="SSF57903">
    <property type="entry name" value="FYVE/PHD zinc finger"/>
    <property type="match status" value="2"/>
</dbReference>
<dbReference type="Gene3D" id="3.30.40.10">
    <property type="entry name" value="Zinc/RING finger domain, C3HC4 (zinc finger)"/>
    <property type="match status" value="2"/>
</dbReference>
<name>A0A4U6VHG6_SETVI</name>
<dbReference type="InterPro" id="IPR011011">
    <property type="entry name" value="Znf_FYVE_PHD"/>
</dbReference>
<dbReference type="InterPro" id="IPR019787">
    <property type="entry name" value="Znf_PHD-finger"/>
</dbReference>